<keyword evidence="5" id="KW-1185">Reference proteome</keyword>
<accession>A0A812I2X9</accession>
<dbReference type="EMBL" id="CAJNDS010000147">
    <property type="protein sequence ID" value="CAE6970344.1"/>
    <property type="molecule type" value="Genomic_DNA"/>
</dbReference>
<keyword evidence="2" id="KW-1133">Transmembrane helix</keyword>
<dbReference type="PANTHER" id="PTHR47380:SF4">
    <property type="entry name" value="OS02G0533000 PROTEIN"/>
    <property type="match status" value="1"/>
</dbReference>
<dbReference type="Proteomes" id="UP000604046">
    <property type="component" value="Unassembled WGS sequence"/>
</dbReference>
<evidence type="ECO:0000256" key="2">
    <source>
        <dbReference type="SAM" id="Phobius"/>
    </source>
</evidence>
<keyword evidence="2" id="KW-0812">Transmembrane</keyword>
<dbReference type="InterPro" id="IPR044200">
    <property type="entry name" value="At5g03900-like"/>
</dbReference>
<dbReference type="PROSITE" id="PS51257">
    <property type="entry name" value="PROKAR_LIPOPROTEIN"/>
    <property type="match status" value="1"/>
</dbReference>
<name>A0A812I2X9_9DINO</name>
<evidence type="ECO:0000313" key="5">
    <source>
        <dbReference type="Proteomes" id="UP000604046"/>
    </source>
</evidence>
<feature type="transmembrane region" description="Helical" evidence="2">
    <location>
        <begin position="398"/>
        <end position="420"/>
    </location>
</feature>
<sequence length="494" mass="52767">MHRTNRGAMAMASLLAVLGLACQPLVCLVLGGWAQQGGAPRPRVALRASLGEAFQLPPEKVVTAVSKAGSRVTASDVAAAGGLSLEEARKGVVELAGALGAEAELEVSKTGELVYRFPSDVQGALSKVSSAAAAREAWNKAKPTVFTALRAAFGVALFASIAVIYTAIIAISTSSSDRDRDDRRRGGDSFGGGGFDLGPTLYYGPSPFDVIFYRPYYSYGTVYDDWQPRNSPPQMGFLESVYSFVFGDGDPNDGRLDRQLSAVAALARRNGGVLTAEQMAPLLDPPAYKSPDATYNVNESWVLPAVSRLNARPEVADDGHIVYIFDDLQTTAGEASSRKPPTILEENEVPFSMADEGNLTLVVLLGVANLIGAAYLGAQFASLAGYQLVGFLGAVKGFYPALLAYAVGFFAAPAIRFLGLGKTNDEIQQRNRNRKDWLNVLRSGAVDGKLAQARNFRQGMRQIGKDDAVYSTAKEAEGQSTQGQLEDFDRRLRS</sequence>
<dbReference type="AlphaFoldDB" id="A0A812I2X9"/>
<keyword evidence="2" id="KW-0472">Membrane</keyword>
<organism evidence="4 5">
    <name type="scientific">Symbiodinium natans</name>
    <dbReference type="NCBI Taxonomy" id="878477"/>
    <lineage>
        <taxon>Eukaryota</taxon>
        <taxon>Sar</taxon>
        <taxon>Alveolata</taxon>
        <taxon>Dinophyceae</taxon>
        <taxon>Suessiales</taxon>
        <taxon>Symbiodiniaceae</taxon>
        <taxon>Symbiodinium</taxon>
    </lineage>
</organism>
<gene>
    <name evidence="4" type="ORF">SNAT2548_LOCUS2474</name>
</gene>
<feature type="region of interest" description="Disordered" evidence="1">
    <location>
        <begin position="474"/>
        <end position="494"/>
    </location>
</feature>
<feature type="signal peptide" evidence="3">
    <location>
        <begin position="1"/>
        <end position="27"/>
    </location>
</feature>
<dbReference type="OrthoDB" id="439292at2759"/>
<feature type="transmembrane region" description="Helical" evidence="2">
    <location>
        <begin position="359"/>
        <end position="378"/>
    </location>
</feature>
<proteinExistence type="predicted"/>
<evidence type="ECO:0000256" key="3">
    <source>
        <dbReference type="SAM" id="SignalP"/>
    </source>
</evidence>
<feature type="chain" id="PRO_5032995405" evidence="3">
    <location>
        <begin position="28"/>
        <end position="494"/>
    </location>
</feature>
<protein>
    <submittedName>
        <fullName evidence="4">Uncharacterized protein</fullName>
    </submittedName>
</protein>
<evidence type="ECO:0000256" key="1">
    <source>
        <dbReference type="SAM" id="MobiDB-lite"/>
    </source>
</evidence>
<keyword evidence="3" id="KW-0732">Signal</keyword>
<comment type="caution">
    <text evidence="4">The sequence shown here is derived from an EMBL/GenBank/DDBJ whole genome shotgun (WGS) entry which is preliminary data.</text>
</comment>
<dbReference type="PANTHER" id="PTHR47380">
    <property type="entry name" value="OS02G0533000 PROTEIN"/>
    <property type="match status" value="1"/>
</dbReference>
<reference evidence="4" key="1">
    <citation type="submission" date="2021-02" db="EMBL/GenBank/DDBJ databases">
        <authorList>
            <person name="Dougan E. K."/>
            <person name="Rhodes N."/>
            <person name="Thang M."/>
            <person name="Chan C."/>
        </authorList>
    </citation>
    <scope>NUCLEOTIDE SEQUENCE</scope>
</reference>
<feature type="transmembrane region" description="Helical" evidence="2">
    <location>
        <begin position="151"/>
        <end position="175"/>
    </location>
</feature>
<evidence type="ECO:0000313" key="4">
    <source>
        <dbReference type="EMBL" id="CAE6970344.1"/>
    </source>
</evidence>